<comment type="similarity">
    <text evidence="9 10 13 14">Belongs to the peptidase S16 family.</text>
</comment>
<keyword evidence="2 9" id="KW-0963">Cytoplasm</keyword>
<keyword evidence="3 9" id="KW-0645">Protease</keyword>
<dbReference type="InterPro" id="IPR046336">
    <property type="entry name" value="Lon_prtase_N_sf"/>
</dbReference>
<dbReference type="FunFam" id="3.40.50.300:FF:000382">
    <property type="entry name" value="Lon protease homolog 2, peroxisomal"/>
    <property type="match status" value="1"/>
</dbReference>
<dbReference type="Gene3D" id="3.30.230.10">
    <property type="match status" value="1"/>
</dbReference>
<comment type="caution">
    <text evidence="17">The sequence shown here is derived from an EMBL/GenBank/DDBJ whole genome shotgun (WGS) entry which is preliminary data.</text>
</comment>
<dbReference type="RefSeq" id="WP_267301852.1">
    <property type="nucleotide sequence ID" value="NZ_JAOQJZ010000016.1"/>
</dbReference>
<dbReference type="SUPFAM" id="SSF88697">
    <property type="entry name" value="PUA domain-like"/>
    <property type="match status" value="1"/>
</dbReference>
<dbReference type="InterPro" id="IPR003593">
    <property type="entry name" value="AAA+_ATPase"/>
</dbReference>
<dbReference type="EMBL" id="JAOQJZ010000016">
    <property type="protein sequence ID" value="MCU6706772.1"/>
    <property type="molecule type" value="Genomic_DNA"/>
</dbReference>
<dbReference type="InterPro" id="IPR027065">
    <property type="entry name" value="Lon_Prtase"/>
</dbReference>
<evidence type="ECO:0000256" key="4">
    <source>
        <dbReference type="ARBA" id="ARBA00022741"/>
    </source>
</evidence>
<protein>
    <recommendedName>
        <fullName evidence="9 10">Lon protease</fullName>
        <ecNumber evidence="9 10">3.4.21.53</ecNumber>
    </recommendedName>
    <alternativeName>
        <fullName evidence="9">ATP-dependent protease La</fullName>
    </alternativeName>
</protein>
<evidence type="ECO:0000256" key="14">
    <source>
        <dbReference type="RuleBase" id="RU000591"/>
    </source>
</evidence>
<sequence>MKDKTDVKINNIMPCVPTRDLVVFPGMSMHFDVGRPRTIKSMKNAMDGDRLVFLCAQKDVYLEMPEKKDMFKVGTVAKVRQIVKAPDGIYRCYVEGLRKARLAEFYQYDDCYEADVRLVPNYSKDRLDDDEQLAVFRSVLDEFEEYVKVVPKMPEELYAQILGSKTPVQLFESLAFNIPLAFTDRQSLLEAPSVLDKLILMITMLSRETNVLSLERRIHSQVHSQIEESQREYYIREQIKALQNELGENEDGSDVNEIDEYTHRIDSLILSEEVRDKLMGEVRKLSKMGMMSQEGVVLRNYLDTVLALPWNAVTKDRTDVKKAKQILDKDHYGMAKVKDRILENLAVRALTPDIKGQILCLVGPPGVGKTSVAKSVARALNRNFVRVSLGGVKDESDIRGHRKTYVGAMPGRIMNAMKLAGSKNPVVLLDEIDKMSNDFRGDPSSAMLEVLDSEQNNAFRDHYIEVPFDLSDVLFITTANTLDTVQAPLLDRMEVIELSSYTREEKFHIAKEHLIKKQEGKNGLKASQIRICNDAIYKLIDSYTREAGVRNLERQIGSLCRKAAKEIVEDGVKKVTFKADNLEKYLGHEKYLPDVVSDKDAVGSVNGLAWTSVGGVVMPLEVLVLDGKGRIELTGSLGDVMKESAKIAVSYCRSVADKYGIDKDFYEKKDLHIHAPEGAVPKDGPSAGVTMITGIISALGNIKVRSDVAMTGEITLSGKVLPIGGLREKTMAAYKAGVKTIIVPFANKGDLDDVDDTVKLCCEFVFAKTIQDVLDVALVPNSKNNVPLELLSKNEPERKKLTV</sequence>
<accession>A0AAE3ILN2</accession>
<dbReference type="Gene3D" id="3.40.50.300">
    <property type="entry name" value="P-loop containing nucleotide triphosphate hydrolases"/>
    <property type="match status" value="1"/>
</dbReference>
<dbReference type="NCBIfam" id="TIGR00763">
    <property type="entry name" value="lon"/>
    <property type="match status" value="1"/>
</dbReference>
<keyword evidence="5 9" id="KW-0378">Hydrolase</keyword>
<comment type="catalytic activity">
    <reaction evidence="9 10 13">
        <text>Hydrolysis of proteins in presence of ATP.</text>
        <dbReference type="EC" id="3.4.21.53"/>
    </reaction>
</comment>
<dbReference type="GO" id="GO:0016887">
    <property type="term" value="F:ATP hydrolysis activity"/>
    <property type="evidence" value="ECO:0007669"/>
    <property type="project" value="UniProtKB-UniRule"/>
</dbReference>
<keyword evidence="6 9" id="KW-0720">Serine protease</keyword>
<keyword evidence="18" id="KW-1185">Reference proteome</keyword>
<dbReference type="GO" id="GO:0006515">
    <property type="term" value="P:protein quality control for misfolded or incompletely synthesized proteins"/>
    <property type="evidence" value="ECO:0007669"/>
    <property type="project" value="UniProtKB-UniRule"/>
</dbReference>
<evidence type="ECO:0000313" key="18">
    <source>
        <dbReference type="Proteomes" id="UP001208131"/>
    </source>
</evidence>
<keyword evidence="4 9" id="KW-0547">Nucleotide-binding</keyword>
<dbReference type="InterPro" id="IPR003959">
    <property type="entry name" value="ATPase_AAA_core"/>
</dbReference>
<dbReference type="GO" id="GO:0004252">
    <property type="term" value="F:serine-type endopeptidase activity"/>
    <property type="evidence" value="ECO:0007669"/>
    <property type="project" value="UniProtKB-UniRule"/>
</dbReference>
<dbReference type="AlphaFoldDB" id="A0AAE3ILN2"/>
<dbReference type="SMART" id="SM00464">
    <property type="entry name" value="LON"/>
    <property type="match status" value="1"/>
</dbReference>
<evidence type="ECO:0000256" key="1">
    <source>
        <dbReference type="ARBA" id="ARBA00004496"/>
    </source>
</evidence>
<dbReference type="InterPro" id="IPR014721">
    <property type="entry name" value="Ribsml_uS5_D2-typ_fold_subgr"/>
</dbReference>
<dbReference type="InterPro" id="IPR054594">
    <property type="entry name" value="Lon_lid"/>
</dbReference>
<dbReference type="InterPro" id="IPR003111">
    <property type="entry name" value="Lon_prtase_N"/>
</dbReference>
<feature type="domain" description="Lon proteolytic" evidence="15">
    <location>
        <begin position="599"/>
        <end position="780"/>
    </location>
</feature>
<dbReference type="SUPFAM" id="SSF54211">
    <property type="entry name" value="Ribosomal protein S5 domain 2-like"/>
    <property type="match status" value="1"/>
</dbReference>
<evidence type="ECO:0000256" key="13">
    <source>
        <dbReference type="PROSITE-ProRule" id="PRU01122"/>
    </source>
</evidence>
<dbReference type="GO" id="GO:0043565">
    <property type="term" value="F:sequence-specific DNA binding"/>
    <property type="evidence" value="ECO:0007669"/>
    <property type="project" value="UniProtKB-UniRule"/>
</dbReference>
<dbReference type="Pfam" id="PF22667">
    <property type="entry name" value="Lon_lid"/>
    <property type="match status" value="1"/>
</dbReference>
<evidence type="ECO:0000256" key="3">
    <source>
        <dbReference type="ARBA" id="ARBA00022670"/>
    </source>
</evidence>
<dbReference type="PRINTS" id="PR00830">
    <property type="entry name" value="ENDOLAPTASE"/>
</dbReference>
<dbReference type="Pfam" id="PF05362">
    <property type="entry name" value="Lon_C"/>
    <property type="match status" value="1"/>
</dbReference>
<feature type="active site" evidence="9 11">
    <location>
        <position position="729"/>
    </location>
</feature>
<comment type="induction">
    <text evidence="9">By heat shock.</text>
</comment>
<comment type="subunit">
    <text evidence="9 10">Homohexamer. Organized in a ring with a central cavity.</text>
</comment>
<dbReference type="HAMAP" id="MF_01973">
    <property type="entry name" value="lon_bact"/>
    <property type="match status" value="1"/>
</dbReference>
<comment type="function">
    <text evidence="9">ATP-dependent serine protease that mediates the selective degradation of mutant and abnormal proteins as well as certain short-lived regulatory proteins. Required for cellular homeostasis and for survival from DNA damage and developmental changes induced by stress. Degrades polypeptides processively to yield small peptide fragments that are 5 to 10 amino acids long. Binds to DNA in a double-stranded, site-specific manner.</text>
</comment>
<evidence type="ECO:0000256" key="10">
    <source>
        <dbReference type="PIRNR" id="PIRNR001174"/>
    </source>
</evidence>
<name>A0AAE3ILN2_9FIRM</name>
<dbReference type="GO" id="GO:0034605">
    <property type="term" value="P:cellular response to heat"/>
    <property type="evidence" value="ECO:0007669"/>
    <property type="project" value="UniProtKB-UniRule"/>
</dbReference>
<evidence type="ECO:0000256" key="12">
    <source>
        <dbReference type="PIRSR" id="PIRSR001174-2"/>
    </source>
</evidence>
<dbReference type="Gene3D" id="2.30.130.40">
    <property type="entry name" value="LON domain-like"/>
    <property type="match status" value="1"/>
</dbReference>
<dbReference type="Pfam" id="PF02190">
    <property type="entry name" value="LON_substr_bdg"/>
    <property type="match status" value="1"/>
</dbReference>
<reference evidence="17 18" key="1">
    <citation type="journal article" date="2021" name="ISME Commun">
        <title>Automated analysis of genomic sequences facilitates high-throughput and comprehensive description of bacteria.</title>
        <authorList>
            <person name="Hitch T.C.A."/>
        </authorList>
    </citation>
    <scope>NUCLEOTIDE SEQUENCE [LARGE SCALE GENOMIC DNA]</scope>
    <source>
        <strain evidence="17 18">Sanger_31</strain>
    </source>
</reference>
<dbReference type="PANTHER" id="PTHR10046">
    <property type="entry name" value="ATP DEPENDENT LON PROTEASE FAMILY MEMBER"/>
    <property type="match status" value="1"/>
</dbReference>
<comment type="subcellular location">
    <subcellularLocation>
        <location evidence="1 9 10">Cytoplasm</location>
    </subcellularLocation>
</comment>
<feature type="active site" evidence="9 11">
    <location>
        <position position="686"/>
    </location>
</feature>
<dbReference type="GO" id="GO:0004176">
    <property type="term" value="F:ATP-dependent peptidase activity"/>
    <property type="evidence" value="ECO:0007669"/>
    <property type="project" value="UniProtKB-UniRule"/>
</dbReference>
<proteinExistence type="evidence at transcript level"/>
<dbReference type="InterPro" id="IPR008268">
    <property type="entry name" value="Peptidase_S16_AS"/>
</dbReference>
<evidence type="ECO:0000256" key="6">
    <source>
        <dbReference type="ARBA" id="ARBA00022825"/>
    </source>
</evidence>
<evidence type="ECO:0000256" key="2">
    <source>
        <dbReference type="ARBA" id="ARBA00022490"/>
    </source>
</evidence>
<dbReference type="PROSITE" id="PS51786">
    <property type="entry name" value="LON_PROTEOLYTIC"/>
    <property type="match status" value="1"/>
</dbReference>
<dbReference type="PROSITE" id="PS51787">
    <property type="entry name" value="LON_N"/>
    <property type="match status" value="1"/>
</dbReference>
<dbReference type="PIRSF" id="PIRSF001174">
    <property type="entry name" value="Lon_proteas"/>
    <property type="match status" value="1"/>
</dbReference>
<feature type="domain" description="Lon N-terminal" evidence="16">
    <location>
        <begin position="13"/>
        <end position="209"/>
    </location>
</feature>
<evidence type="ECO:0000259" key="16">
    <source>
        <dbReference type="PROSITE" id="PS51787"/>
    </source>
</evidence>
<dbReference type="Gene3D" id="1.10.8.60">
    <property type="match status" value="1"/>
</dbReference>
<dbReference type="InterPro" id="IPR020568">
    <property type="entry name" value="Ribosomal_Su5_D2-typ_SF"/>
</dbReference>
<dbReference type="EC" id="3.4.21.53" evidence="9 10"/>
<evidence type="ECO:0000256" key="11">
    <source>
        <dbReference type="PIRSR" id="PIRSR001174-1"/>
    </source>
</evidence>
<evidence type="ECO:0000313" key="17">
    <source>
        <dbReference type="EMBL" id="MCU6706772.1"/>
    </source>
</evidence>
<dbReference type="SMART" id="SM00382">
    <property type="entry name" value="AAA"/>
    <property type="match status" value="1"/>
</dbReference>
<dbReference type="PROSITE" id="PS01046">
    <property type="entry name" value="LON_SER"/>
    <property type="match status" value="1"/>
</dbReference>
<evidence type="ECO:0000256" key="8">
    <source>
        <dbReference type="ARBA" id="ARBA00023016"/>
    </source>
</evidence>
<keyword evidence="7 9" id="KW-0067">ATP-binding</keyword>
<dbReference type="Proteomes" id="UP001208131">
    <property type="component" value="Unassembled WGS sequence"/>
</dbReference>
<dbReference type="GO" id="GO:0005737">
    <property type="term" value="C:cytoplasm"/>
    <property type="evidence" value="ECO:0007669"/>
    <property type="project" value="UniProtKB-SubCell"/>
</dbReference>
<dbReference type="CDD" id="cd19500">
    <property type="entry name" value="RecA-like_Lon"/>
    <property type="match status" value="1"/>
</dbReference>
<evidence type="ECO:0000256" key="5">
    <source>
        <dbReference type="ARBA" id="ARBA00022801"/>
    </source>
</evidence>
<evidence type="ECO:0000256" key="9">
    <source>
        <dbReference type="HAMAP-Rule" id="MF_01973"/>
    </source>
</evidence>
<organism evidence="17 18">
    <name type="scientific">Hominimerdicola aceti</name>
    <dbReference type="NCBI Taxonomy" id="2981726"/>
    <lineage>
        <taxon>Bacteria</taxon>
        <taxon>Bacillati</taxon>
        <taxon>Bacillota</taxon>
        <taxon>Clostridia</taxon>
        <taxon>Eubacteriales</taxon>
        <taxon>Oscillospiraceae</taxon>
        <taxon>Hominimerdicola</taxon>
    </lineage>
</organism>
<keyword evidence="8 9" id="KW-0346">Stress response</keyword>
<dbReference type="InterPro" id="IPR027417">
    <property type="entry name" value="P-loop_NTPase"/>
</dbReference>
<dbReference type="InterPro" id="IPR015947">
    <property type="entry name" value="PUA-like_sf"/>
</dbReference>
<dbReference type="InterPro" id="IPR027543">
    <property type="entry name" value="Lon_bac"/>
</dbReference>
<gene>
    <name evidence="9 17" type="primary">lon</name>
    <name evidence="17" type="ORF">OCV57_12705</name>
</gene>
<dbReference type="Pfam" id="PF00004">
    <property type="entry name" value="AAA"/>
    <property type="match status" value="1"/>
</dbReference>
<feature type="binding site" evidence="9 12">
    <location>
        <begin position="363"/>
        <end position="370"/>
    </location>
    <ligand>
        <name>ATP</name>
        <dbReference type="ChEBI" id="CHEBI:30616"/>
    </ligand>
</feature>
<evidence type="ECO:0000256" key="7">
    <source>
        <dbReference type="ARBA" id="ARBA00022840"/>
    </source>
</evidence>
<evidence type="ECO:0000259" key="15">
    <source>
        <dbReference type="PROSITE" id="PS51786"/>
    </source>
</evidence>
<dbReference type="InterPro" id="IPR008269">
    <property type="entry name" value="Lon_proteolytic"/>
</dbReference>
<dbReference type="Gene3D" id="1.20.58.1480">
    <property type="match status" value="1"/>
</dbReference>
<dbReference type="SUPFAM" id="SSF52540">
    <property type="entry name" value="P-loop containing nucleoside triphosphate hydrolases"/>
    <property type="match status" value="1"/>
</dbReference>
<dbReference type="Gene3D" id="1.20.5.5270">
    <property type="match status" value="1"/>
</dbReference>
<dbReference type="InterPro" id="IPR004815">
    <property type="entry name" value="Lon_bac/euk-typ"/>
</dbReference>
<dbReference type="GO" id="GO:0005524">
    <property type="term" value="F:ATP binding"/>
    <property type="evidence" value="ECO:0007669"/>
    <property type="project" value="UniProtKB-UniRule"/>
</dbReference>